<dbReference type="InterPro" id="IPR007560">
    <property type="entry name" value="Restrct_endonuc_IV_Mrr"/>
</dbReference>
<keyword evidence="2" id="KW-1133">Transmembrane helix</keyword>
<protein>
    <submittedName>
        <fullName evidence="5">Restriction endonuclease</fullName>
        <ecNumber evidence="5">3.1.21.-</ecNumber>
    </submittedName>
</protein>
<dbReference type="EMBL" id="JBHLTN010000007">
    <property type="protein sequence ID" value="MFC0591707.1"/>
    <property type="molecule type" value="Genomic_DNA"/>
</dbReference>
<gene>
    <name evidence="5" type="ORF">ACFFGG_03975</name>
</gene>
<evidence type="ECO:0000313" key="5">
    <source>
        <dbReference type="EMBL" id="MFC0591707.1"/>
    </source>
</evidence>
<dbReference type="Pfam" id="PF04471">
    <property type="entry name" value="Mrr_cat"/>
    <property type="match status" value="1"/>
</dbReference>
<feature type="transmembrane region" description="Helical" evidence="2">
    <location>
        <begin position="12"/>
        <end position="37"/>
    </location>
</feature>
<keyword evidence="5" id="KW-0540">Nuclease</keyword>
<dbReference type="InterPro" id="IPR011335">
    <property type="entry name" value="Restrct_endonuc-II-like"/>
</dbReference>
<name>A0ABV6PPE2_9BURK</name>
<dbReference type="GO" id="GO:0004519">
    <property type="term" value="F:endonuclease activity"/>
    <property type="evidence" value="ECO:0007669"/>
    <property type="project" value="UniProtKB-KW"/>
</dbReference>
<keyword evidence="5" id="KW-0378">Hydrolase</keyword>
<evidence type="ECO:0000256" key="2">
    <source>
        <dbReference type="SAM" id="Phobius"/>
    </source>
</evidence>
<organism evidence="5 6">
    <name type="scientific">Ottowia pentelensis</name>
    <dbReference type="NCBI Taxonomy" id="511108"/>
    <lineage>
        <taxon>Bacteria</taxon>
        <taxon>Pseudomonadati</taxon>
        <taxon>Pseudomonadota</taxon>
        <taxon>Betaproteobacteria</taxon>
        <taxon>Burkholderiales</taxon>
        <taxon>Comamonadaceae</taxon>
        <taxon>Ottowia</taxon>
    </lineage>
</organism>
<dbReference type="Gene3D" id="3.40.1350.10">
    <property type="match status" value="1"/>
</dbReference>
<evidence type="ECO:0000259" key="4">
    <source>
        <dbReference type="Pfam" id="PF04471"/>
    </source>
</evidence>
<keyword evidence="6" id="KW-1185">Reference proteome</keyword>
<sequence>MRRRRTKESPLSIGLTLIAMGLGMLLVPTMLGSSVVASALGTGLRTPGWIMLGLGALAIALHMLFLKLNATKQVAKARPASSSRAKVEPSTTYGSPAMHPIRTIGEERVEPSFAPQPPATPFISATLAHERLTHWSPEVFAAIEWRRFEAVVEQLFAQAGFETRAQSHGADGGVDVWLHSRHAGGAPVGVVQCKHWQGKPVSVSAMREFFGVMASHDLKRGTYATTSRFTADALAFTRANGINGQDGDGLLALIAARTPEQQAALLATAFDGEYWRPTCPSCGVKMSDRASRKTGERFWGCVNYPRCKTALPMTKAAASGLPV</sequence>
<dbReference type="PANTHER" id="PTHR30015">
    <property type="entry name" value="MRR RESTRICTION SYSTEM PROTEIN"/>
    <property type="match status" value="1"/>
</dbReference>
<proteinExistence type="predicted"/>
<feature type="domain" description="DNA topoisomerase type IA zn finger" evidence="3">
    <location>
        <begin position="278"/>
        <end position="314"/>
    </location>
</feature>
<dbReference type="InterPro" id="IPR013498">
    <property type="entry name" value="Topo_IA_Znf"/>
</dbReference>
<keyword evidence="2" id="KW-0812">Transmembrane</keyword>
<dbReference type="InterPro" id="IPR052906">
    <property type="entry name" value="Type_IV_Methyl-Rstrct_Enzyme"/>
</dbReference>
<feature type="region of interest" description="Disordered" evidence="1">
    <location>
        <begin position="77"/>
        <end position="98"/>
    </location>
</feature>
<comment type="caution">
    <text evidence="5">The sequence shown here is derived from an EMBL/GenBank/DDBJ whole genome shotgun (WGS) entry which is preliminary data.</text>
</comment>
<feature type="transmembrane region" description="Helical" evidence="2">
    <location>
        <begin position="49"/>
        <end position="68"/>
    </location>
</feature>
<dbReference type="SUPFAM" id="SSF52980">
    <property type="entry name" value="Restriction endonuclease-like"/>
    <property type="match status" value="1"/>
</dbReference>
<reference evidence="5 6" key="1">
    <citation type="submission" date="2024-09" db="EMBL/GenBank/DDBJ databases">
        <authorList>
            <person name="Sun Q."/>
            <person name="Mori K."/>
        </authorList>
    </citation>
    <scope>NUCLEOTIDE SEQUENCE [LARGE SCALE GENOMIC DNA]</scope>
    <source>
        <strain evidence="5 6">NCAIM B.02336</strain>
    </source>
</reference>
<dbReference type="RefSeq" id="WP_377516389.1">
    <property type="nucleotide sequence ID" value="NZ_JBHRUT010000002.1"/>
</dbReference>
<keyword evidence="5" id="KW-0255">Endonuclease</keyword>
<dbReference type="Gene3D" id="3.30.65.10">
    <property type="entry name" value="Bacterial Topoisomerase I, domain 1"/>
    <property type="match status" value="1"/>
</dbReference>
<dbReference type="EC" id="3.1.21.-" evidence="5"/>
<dbReference type="Pfam" id="PF01396">
    <property type="entry name" value="Zn_ribbon_Top1"/>
    <property type="match status" value="1"/>
</dbReference>
<evidence type="ECO:0000313" key="6">
    <source>
        <dbReference type="Proteomes" id="UP001589834"/>
    </source>
</evidence>
<evidence type="ECO:0000259" key="3">
    <source>
        <dbReference type="Pfam" id="PF01396"/>
    </source>
</evidence>
<feature type="domain" description="Restriction endonuclease type IV Mrr" evidence="4">
    <location>
        <begin position="142"/>
        <end position="254"/>
    </location>
</feature>
<dbReference type="GO" id="GO:0016787">
    <property type="term" value="F:hydrolase activity"/>
    <property type="evidence" value="ECO:0007669"/>
    <property type="project" value="UniProtKB-KW"/>
</dbReference>
<dbReference type="PANTHER" id="PTHR30015:SF7">
    <property type="entry name" value="TYPE IV METHYL-DIRECTED RESTRICTION ENZYME ECOKMRR"/>
    <property type="match status" value="1"/>
</dbReference>
<keyword evidence="2" id="KW-0472">Membrane</keyword>
<dbReference type="Proteomes" id="UP001589834">
    <property type="component" value="Unassembled WGS sequence"/>
</dbReference>
<dbReference type="InterPro" id="IPR011856">
    <property type="entry name" value="tRNA_endonuc-like_dom_sf"/>
</dbReference>
<accession>A0ABV6PPE2</accession>
<evidence type="ECO:0000256" key="1">
    <source>
        <dbReference type="SAM" id="MobiDB-lite"/>
    </source>
</evidence>